<keyword evidence="5" id="KW-1185">Reference proteome</keyword>
<evidence type="ECO:0000313" key="4">
    <source>
        <dbReference type="EMBL" id="PWF27803.1"/>
    </source>
</evidence>
<dbReference type="Gene3D" id="1.10.357.10">
    <property type="entry name" value="Tetracycline Repressor, domain 2"/>
    <property type="match status" value="1"/>
</dbReference>
<dbReference type="InterPro" id="IPR009057">
    <property type="entry name" value="Homeodomain-like_sf"/>
</dbReference>
<reference evidence="5" key="1">
    <citation type="submission" date="2018-05" db="EMBL/GenBank/DDBJ databases">
        <authorList>
            <person name="Li Y."/>
        </authorList>
    </citation>
    <scope>NUCLEOTIDE SEQUENCE [LARGE SCALE GENOMIC DNA]</scope>
    <source>
        <strain evidence="5">sk1b4</strain>
    </source>
</reference>
<proteinExistence type="predicted"/>
<accession>A0A2V1K9M3</accession>
<dbReference type="EMBL" id="QETB01000001">
    <property type="protein sequence ID" value="PWF27803.1"/>
    <property type="molecule type" value="Genomic_DNA"/>
</dbReference>
<dbReference type="PROSITE" id="PS50977">
    <property type="entry name" value="HTH_TETR_2"/>
    <property type="match status" value="1"/>
</dbReference>
<evidence type="ECO:0000256" key="2">
    <source>
        <dbReference type="PROSITE-ProRule" id="PRU00335"/>
    </source>
</evidence>
<evidence type="ECO:0000256" key="1">
    <source>
        <dbReference type="ARBA" id="ARBA00023125"/>
    </source>
</evidence>
<dbReference type="Proteomes" id="UP000245283">
    <property type="component" value="Unassembled WGS sequence"/>
</dbReference>
<dbReference type="SUPFAM" id="SSF46689">
    <property type="entry name" value="Homeodomain-like"/>
    <property type="match status" value="1"/>
</dbReference>
<dbReference type="InterPro" id="IPR001647">
    <property type="entry name" value="HTH_TetR"/>
</dbReference>
<sequence length="273" mass="30012">MGMARMSDRETEKRMLDTAVSLINERGIASIAFDEVIREAGVSRTSAYRRWAGKDRFYADVLIKLAHGAGLPGPEAHLGPVLSRLVLDRSDSLDSPDEVRSLLVEILRVSITADLDLVSSSPQWRTYQLLLGSYQGIEDPEVRRAVTEALADTDRRVAELRARVYAQFTALLGYRLRAPLSGPEGFEFMSRASGATMTGVLARNSLGDTEIRTPRPMRAFGANVAADWAPGAYMVAATVLAYIEPDPGVVWDRQRIDDMVAALRDLQHAAPPQ</sequence>
<organism evidence="4 5">
    <name type="scientific">Ancrocorticia populi</name>
    <dbReference type="NCBI Taxonomy" id="2175228"/>
    <lineage>
        <taxon>Bacteria</taxon>
        <taxon>Bacillati</taxon>
        <taxon>Actinomycetota</taxon>
        <taxon>Actinomycetes</taxon>
        <taxon>Actinomycetales</taxon>
        <taxon>Actinomycetaceae</taxon>
        <taxon>Ancrocorticia</taxon>
    </lineage>
</organism>
<evidence type="ECO:0000313" key="5">
    <source>
        <dbReference type="Proteomes" id="UP000245283"/>
    </source>
</evidence>
<dbReference type="GO" id="GO:0003677">
    <property type="term" value="F:DNA binding"/>
    <property type="evidence" value="ECO:0007669"/>
    <property type="project" value="UniProtKB-UniRule"/>
</dbReference>
<feature type="DNA-binding region" description="H-T-H motif" evidence="2">
    <location>
        <begin position="32"/>
        <end position="51"/>
    </location>
</feature>
<evidence type="ECO:0000259" key="3">
    <source>
        <dbReference type="PROSITE" id="PS50977"/>
    </source>
</evidence>
<protein>
    <recommendedName>
        <fullName evidence="3">HTH tetR-type domain-containing protein</fullName>
    </recommendedName>
</protein>
<feature type="domain" description="HTH tetR-type" evidence="3">
    <location>
        <begin position="9"/>
        <end position="69"/>
    </location>
</feature>
<keyword evidence="1 2" id="KW-0238">DNA-binding</keyword>
<dbReference type="AlphaFoldDB" id="A0A2V1K9M3"/>
<comment type="caution">
    <text evidence="4">The sequence shown here is derived from an EMBL/GenBank/DDBJ whole genome shotgun (WGS) entry which is preliminary data.</text>
</comment>
<dbReference type="Pfam" id="PF00440">
    <property type="entry name" value="TetR_N"/>
    <property type="match status" value="1"/>
</dbReference>
<gene>
    <name evidence="4" type="ORF">DD236_04625</name>
</gene>
<dbReference type="OrthoDB" id="9796019at2"/>
<name>A0A2V1K9M3_9ACTO</name>